<dbReference type="InterPro" id="IPR023393">
    <property type="entry name" value="START-like_dom_sf"/>
</dbReference>
<dbReference type="RefSeq" id="WP_236655852.1">
    <property type="nucleotide sequence ID" value="NZ_BBPN01000003.1"/>
</dbReference>
<organism evidence="1 2">
    <name type="scientific">Streptacidiphilus jiangxiensis</name>
    <dbReference type="NCBI Taxonomy" id="235985"/>
    <lineage>
        <taxon>Bacteria</taxon>
        <taxon>Bacillati</taxon>
        <taxon>Actinomycetota</taxon>
        <taxon>Actinomycetes</taxon>
        <taxon>Kitasatosporales</taxon>
        <taxon>Streptomycetaceae</taxon>
        <taxon>Streptacidiphilus</taxon>
    </lineage>
</organism>
<protein>
    <submittedName>
        <fullName evidence="1">Carbon monoxide dehydrogenase subunit G</fullName>
    </submittedName>
</protein>
<accession>A0A1H7ZAL5</accession>
<evidence type="ECO:0000313" key="2">
    <source>
        <dbReference type="Proteomes" id="UP000183015"/>
    </source>
</evidence>
<dbReference type="STRING" id="235985.SAMN05414137_1344"/>
<sequence length="153" mass="17144">MAITVVRSFRVATPAPTVASYLEDFSNTEQWDPGTVRCRRLDPGPLAVGARWENTSRFRGRQATLDYRLVTREPHRLVFHGVNRTVSATDDIAIRPHGDGSLVTYRATLTFKGLLRFAEPILRRSFEDLADAVQVRLRHVLDALPPAPPDPPS</sequence>
<dbReference type="Proteomes" id="UP000183015">
    <property type="component" value="Unassembled WGS sequence"/>
</dbReference>
<dbReference type="Pfam" id="PF10604">
    <property type="entry name" value="Polyketide_cyc2"/>
    <property type="match status" value="1"/>
</dbReference>
<dbReference type="EMBL" id="FOAZ01000034">
    <property type="protein sequence ID" value="SEM55592.1"/>
    <property type="molecule type" value="Genomic_DNA"/>
</dbReference>
<gene>
    <name evidence="1" type="ORF">SAMN05414137_1344</name>
</gene>
<keyword evidence="2" id="KW-1185">Reference proteome</keyword>
<evidence type="ECO:0000313" key="1">
    <source>
        <dbReference type="EMBL" id="SEM55592.1"/>
    </source>
</evidence>
<name>A0A1H7ZAL5_STRJI</name>
<dbReference type="eggNOG" id="COG3427">
    <property type="taxonomic scope" value="Bacteria"/>
</dbReference>
<dbReference type="AlphaFoldDB" id="A0A1H7ZAL5"/>
<dbReference type="Gene3D" id="3.30.530.20">
    <property type="match status" value="1"/>
</dbReference>
<dbReference type="InterPro" id="IPR019587">
    <property type="entry name" value="Polyketide_cyclase/dehydratase"/>
</dbReference>
<reference evidence="2" key="1">
    <citation type="submission" date="2016-10" db="EMBL/GenBank/DDBJ databases">
        <authorList>
            <person name="Varghese N."/>
        </authorList>
    </citation>
    <scope>NUCLEOTIDE SEQUENCE [LARGE SCALE GENOMIC DNA]</scope>
    <source>
        <strain evidence="2">DSM 45096 / BCRC 16803 / CGMCC 4.1857 / CIP 109030 / JCM 12277 / KCTC 19219 / NBRC 100920 / 33214</strain>
    </source>
</reference>
<dbReference type="SUPFAM" id="SSF55961">
    <property type="entry name" value="Bet v1-like"/>
    <property type="match status" value="1"/>
</dbReference>
<proteinExistence type="predicted"/>